<name>A0AAD4R4Z8_9BILA</name>
<feature type="transmembrane region" description="Helical" evidence="5">
    <location>
        <begin position="190"/>
        <end position="207"/>
    </location>
</feature>
<evidence type="ECO:0000256" key="1">
    <source>
        <dbReference type="ARBA" id="ARBA00004370"/>
    </source>
</evidence>
<dbReference type="Pfam" id="PF10326">
    <property type="entry name" value="7TM_GPCR_Str"/>
    <property type="match status" value="1"/>
</dbReference>
<accession>A0AAD4R4Z8</accession>
<feature type="transmembrane region" description="Helical" evidence="5">
    <location>
        <begin position="544"/>
        <end position="565"/>
    </location>
</feature>
<feature type="transmembrane region" description="Helical" evidence="5">
    <location>
        <begin position="593"/>
        <end position="619"/>
    </location>
</feature>
<evidence type="ECO:0000256" key="5">
    <source>
        <dbReference type="SAM" id="Phobius"/>
    </source>
</evidence>
<evidence type="ECO:0000313" key="7">
    <source>
        <dbReference type="EMBL" id="KAI1709992.1"/>
    </source>
</evidence>
<feature type="domain" description="G-protein coupled receptors family 1 profile" evidence="6">
    <location>
        <begin position="38"/>
        <end position="276"/>
    </location>
</feature>
<dbReference type="InterPro" id="IPR000276">
    <property type="entry name" value="GPCR_Rhodpsn"/>
</dbReference>
<proteinExistence type="predicted"/>
<dbReference type="InterPro" id="IPR017452">
    <property type="entry name" value="GPCR_Rhodpsn_7TM"/>
</dbReference>
<dbReference type="CDD" id="cd00637">
    <property type="entry name" value="7tm_classA_rhodopsin-like"/>
    <property type="match status" value="1"/>
</dbReference>
<keyword evidence="4 5" id="KW-0472">Membrane</keyword>
<dbReference type="PROSITE" id="PS50262">
    <property type="entry name" value="G_PROTEIN_RECEP_F1_2"/>
    <property type="match status" value="1"/>
</dbReference>
<feature type="transmembrane region" description="Helical" evidence="5">
    <location>
        <begin position="94"/>
        <end position="114"/>
    </location>
</feature>
<dbReference type="SUPFAM" id="SSF81321">
    <property type="entry name" value="Family A G protein-coupled receptor-like"/>
    <property type="match status" value="2"/>
</dbReference>
<keyword evidence="2 5" id="KW-0812">Transmembrane</keyword>
<feature type="transmembrane region" description="Helical" evidence="5">
    <location>
        <begin position="29"/>
        <end position="47"/>
    </location>
</feature>
<feature type="transmembrane region" description="Helical" evidence="5">
    <location>
        <begin position="481"/>
        <end position="503"/>
    </location>
</feature>
<dbReference type="GO" id="GO:0004930">
    <property type="term" value="F:G protein-coupled receptor activity"/>
    <property type="evidence" value="ECO:0007669"/>
    <property type="project" value="InterPro"/>
</dbReference>
<dbReference type="AlphaFoldDB" id="A0AAD4R4Z8"/>
<gene>
    <name evidence="7" type="ORF">DdX_11004</name>
</gene>
<evidence type="ECO:0000256" key="2">
    <source>
        <dbReference type="ARBA" id="ARBA00022692"/>
    </source>
</evidence>
<dbReference type="SMART" id="SM01381">
    <property type="entry name" value="7TM_GPCR_Srsx"/>
    <property type="match status" value="1"/>
</dbReference>
<feature type="transmembrane region" description="Helical" evidence="5">
    <location>
        <begin position="219"/>
        <end position="243"/>
    </location>
</feature>
<evidence type="ECO:0000256" key="3">
    <source>
        <dbReference type="ARBA" id="ARBA00022989"/>
    </source>
</evidence>
<comment type="caution">
    <text evidence="7">The sequence shown here is derived from an EMBL/GenBank/DDBJ whole genome shotgun (WGS) entry which is preliminary data.</text>
</comment>
<feature type="transmembrane region" description="Helical" evidence="5">
    <location>
        <begin position="625"/>
        <end position="649"/>
    </location>
</feature>
<keyword evidence="3 5" id="KW-1133">Transmembrane helix</keyword>
<dbReference type="PANTHER" id="PTHR23360:SF5">
    <property type="entry name" value="G-PROTEIN COUPLED RECEPTORS FAMILY 1 PROFILE DOMAIN-CONTAINING PROTEIN"/>
    <property type="match status" value="1"/>
</dbReference>
<sequence>MAGNSDNILVILGVTQFISLTMLRVACKSIISFIGIALNLDLVYVTFRTKSIQGTCNILIALNALFTAFFEFSYITEFIIAINRLNPIKLTLCFFLQFFPMFGANCATVFILFIGVDRFISTALPTWQNRINRTYYLMVIIAVCWTYSLFVVYAAFQVDFSSTYDNKSVGCQVSDLYRDEVSSMTARNNIILNLATVACYVGVWILIKATKREVSSRFFKSCVAIMLSVTLGWFLFSIANIIIGIFELTTTPQWYLLFTVGILQSAADASHAPILYVFSNQYKHAFRDQFHRIAVMFRLRKTQHMIHSHSTVLQSNNFIKHESHKKVNLNLDVEVQISSLSAYRTTCPGVPGTIDLTETINEIHHVTETTMNTLSIIFNCYLLYLIKYHSTFGVKLYKYLLTIDAMLDLFLSVGAFLAQPVVLVANGHTVLTSNGFLAGRSPVFDSLFATFYFFVLHTNIVWIAVQFVYRYRLLCKNNANPILSSLLITTVATTYSFFALWIITGLCQVREEYQLTGREVLQSNSWSHAELQIIMGRHISEWQMIVYVTLWVVTCSASIGIVVWCEQVISKNFSQLSNLSQGGAQRMHKEFHYALLAMAICPLVTTTIPVLYFMFIIVLRLCPGLTSAIMTIFLSSITLFNPLTTIVCFRCYRRFTIRLLTCGRIYNPAKIQSTFLQGQNVTQNITTTG</sequence>
<feature type="transmembrane region" description="Helical" evidence="5">
    <location>
        <begin position="59"/>
        <end position="82"/>
    </location>
</feature>
<dbReference type="Proteomes" id="UP001201812">
    <property type="component" value="Unassembled WGS sequence"/>
</dbReference>
<feature type="transmembrane region" description="Helical" evidence="5">
    <location>
        <begin position="7"/>
        <end position="23"/>
    </location>
</feature>
<dbReference type="EMBL" id="JAKKPZ010000028">
    <property type="protein sequence ID" value="KAI1709992.1"/>
    <property type="molecule type" value="Genomic_DNA"/>
</dbReference>
<dbReference type="InterPro" id="IPR047130">
    <property type="entry name" value="7TM_GPCR_Srsx_nematod"/>
</dbReference>
<keyword evidence="8" id="KW-1185">Reference proteome</keyword>
<dbReference type="Pfam" id="PF10320">
    <property type="entry name" value="7TM_GPCR_Srsx"/>
    <property type="match status" value="1"/>
</dbReference>
<protein>
    <submittedName>
        <fullName evidence="7">Serpentine type 7TM GPCR chemoreceptor srsx domain-containing protein</fullName>
    </submittedName>
</protein>
<dbReference type="InterPro" id="IPR019428">
    <property type="entry name" value="7TM_GPCR_serpentine_rcpt_Str"/>
</dbReference>
<feature type="transmembrane region" description="Helical" evidence="5">
    <location>
        <begin position="447"/>
        <end position="469"/>
    </location>
</feature>
<comment type="subcellular location">
    <subcellularLocation>
        <location evidence="1">Membrane</location>
    </subcellularLocation>
</comment>
<dbReference type="Gene3D" id="1.20.1070.10">
    <property type="entry name" value="Rhodopsin 7-helix transmembrane proteins"/>
    <property type="match status" value="1"/>
</dbReference>
<feature type="transmembrane region" description="Helical" evidence="5">
    <location>
        <begin position="255"/>
        <end position="278"/>
    </location>
</feature>
<reference evidence="7" key="1">
    <citation type="submission" date="2022-01" db="EMBL/GenBank/DDBJ databases">
        <title>Genome Sequence Resource for Two Populations of Ditylenchus destructor, the Migratory Endoparasitic Phytonematode.</title>
        <authorList>
            <person name="Zhang H."/>
            <person name="Lin R."/>
            <person name="Xie B."/>
        </authorList>
    </citation>
    <scope>NUCLEOTIDE SEQUENCE</scope>
    <source>
        <strain evidence="7">BazhouSP</strain>
    </source>
</reference>
<dbReference type="InterPro" id="IPR019424">
    <property type="entry name" value="7TM_GPCR_Srsx"/>
</dbReference>
<dbReference type="PANTHER" id="PTHR23360">
    <property type="entry name" value="G-PROTEIN COUPLED RECEPTORS FAMILY 1 PROFILE DOMAIN-CONTAINING PROTEIN-RELATED"/>
    <property type="match status" value="1"/>
</dbReference>
<feature type="transmembrane region" description="Helical" evidence="5">
    <location>
        <begin position="135"/>
        <end position="156"/>
    </location>
</feature>
<organism evidence="7 8">
    <name type="scientific">Ditylenchus destructor</name>
    <dbReference type="NCBI Taxonomy" id="166010"/>
    <lineage>
        <taxon>Eukaryota</taxon>
        <taxon>Metazoa</taxon>
        <taxon>Ecdysozoa</taxon>
        <taxon>Nematoda</taxon>
        <taxon>Chromadorea</taxon>
        <taxon>Rhabditida</taxon>
        <taxon>Tylenchina</taxon>
        <taxon>Tylenchomorpha</taxon>
        <taxon>Sphaerularioidea</taxon>
        <taxon>Anguinidae</taxon>
        <taxon>Anguininae</taxon>
        <taxon>Ditylenchus</taxon>
    </lineage>
</organism>
<feature type="transmembrane region" description="Helical" evidence="5">
    <location>
        <begin position="405"/>
        <end position="427"/>
    </location>
</feature>
<evidence type="ECO:0000313" key="8">
    <source>
        <dbReference type="Proteomes" id="UP001201812"/>
    </source>
</evidence>
<evidence type="ECO:0000259" key="6">
    <source>
        <dbReference type="PROSITE" id="PS50262"/>
    </source>
</evidence>
<dbReference type="GO" id="GO:0016020">
    <property type="term" value="C:membrane"/>
    <property type="evidence" value="ECO:0007669"/>
    <property type="project" value="UniProtKB-SubCell"/>
</dbReference>
<evidence type="ECO:0000256" key="4">
    <source>
        <dbReference type="ARBA" id="ARBA00023136"/>
    </source>
</evidence>